<keyword evidence="3" id="KW-1133">Transmembrane helix</keyword>
<dbReference type="RefSeq" id="WP_193183231.1">
    <property type="nucleotide sequence ID" value="NZ_JACVXA010000036.1"/>
</dbReference>
<evidence type="ECO:0000256" key="2">
    <source>
        <dbReference type="SAM" id="MobiDB-lite"/>
    </source>
</evidence>
<feature type="transmembrane region" description="Helical" evidence="3">
    <location>
        <begin position="159"/>
        <end position="180"/>
    </location>
</feature>
<dbReference type="PANTHER" id="PTHR32309">
    <property type="entry name" value="TYROSINE-PROTEIN KINASE"/>
    <property type="match status" value="1"/>
</dbReference>
<protein>
    <recommendedName>
        <fullName evidence="6">Sugar transporter</fullName>
    </recommendedName>
</protein>
<organism evidence="4 5">
    <name type="scientific">Mangrovicoccus algicola</name>
    <dbReference type="NCBI Taxonomy" id="2771008"/>
    <lineage>
        <taxon>Bacteria</taxon>
        <taxon>Pseudomonadati</taxon>
        <taxon>Pseudomonadota</taxon>
        <taxon>Alphaproteobacteria</taxon>
        <taxon>Rhodobacterales</taxon>
        <taxon>Paracoccaceae</taxon>
        <taxon>Mangrovicoccus</taxon>
    </lineage>
</organism>
<feature type="compositionally biased region" description="Polar residues" evidence="2">
    <location>
        <begin position="1"/>
        <end position="14"/>
    </location>
</feature>
<comment type="caution">
    <text evidence="4">The sequence shown here is derived from an EMBL/GenBank/DDBJ whole genome shotgun (WGS) entry which is preliminary data.</text>
</comment>
<dbReference type="InterPro" id="IPR050445">
    <property type="entry name" value="Bact_polysacc_biosynth/exp"/>
</dbReference>
<feature type="compositionally biased region" description="Basic and acidic residues" evidence="2">
    <location>
        <begin position="63"/>
        <end position="78"/>
    </location>
</feature>
<feature type="compositionally biased region" description="Low complexity" evidence="2">
    <location>
        <begin position="105"/>
        <end position="114"/>
    </location>
</feature>
<feature type="coiled-coil region" evidence="1">
    <location>
        <begin position="297"/>
        <end position="347"/>
    </location>
</feature>
<evidence type="ECO:0000313" key="4">
    <source>
        <dbReference type="EMBL" id="MBE3639006.1"/>
    </source>
</evidence>
<dbReference type="Proteomes" id="UP000609121">
    <property type="component" value="Unassembled WGS sequence"/>
</dbReference>
<reference evidence="4" key="1">
    <citation type="submission" date="2020-09" db="EMBL/GenBank/DDBJ databases">
        <title>A novel bacterium of genus Mangrovicoccus, isolated from South China Sea.</title>
        <authorList>
            <person name="Huang H."/>
            <person name="Mo K."/>
            <person name="Hu Y."/>
        </authorList>
    </citation>
    <scope>NUCLEOTIDE SEQUENCE</scope>
    <source>
        <strain evidence="4">HB182678</strain>
    </source>
</reference>
<sequence>MNNSRSTEGGSQSEAGPAGREDGEPTPEVIAGKSAPRRAARDGRGEDKGREDDGKGGGGNARPGDRQRRREGDAKAEPGKPGGKGGNRQQQGRGQRQGKGGGAGVPVPVEAHPVPARKPDAKLPGSPKAGGGGAGRQPPLSRVQMGPVPRARMRHRHRYLFYTFLLMVILPAAVVFYYLFEHAQDRYASNTAFFVHREDTTPSVETVFGLSSLGGSSTTPDADVLYQFIQSQRMVELADEALDLRALYSPPHDVDPVFALAPDASLEDLIDYWGRIVTIVYEADSGLINVEVKAFSAEDAQRVAQEILAESAQLINDLSRISEDDAIAESKQDLDLAEERLKTARIALAEFRGSSQFVDPATVVAGQEGVISALESRLAEEMIARDALVGTTTRADDPRLERADRMIQAIRDRISEERANVGSDQAPAVGRYEELLVDRQFAEQAYTAALGAHDAAIAEARRKSRYLAVHIKPTLAASSVYPQRITLGLICTAFLFALWGLCMLIIMSIRDRR</sequence>
<dbReference type="GO" id="GO:0004713">
    <property type="term" value="F:protein tyrosine kinase activity"/>
    <property type="evidence" value="ECO:0007669"/>
    <property type="project" value="TreeGrafter"/>
</dbReference>
<evidence type="ECO:0000313" key="5">
    <source>
        <dbReference type="Proteomes" id="UP000609121"/>
    </source>
</evidence>
<keyword evidence="5" id="KW-1185">Reference proteome</keyword>
<feature type="compositionally biased region" description="Gly residues" evidence="2">
    <location>
        <begin position="95"/>
        <end position="104"/>
    </location>
</feature>
<feature type="region of interest" description="Disordered" evidence="2">
    <location>
        <begin position="1"/>
        <end position="146"/>
    </location>
</feature>
<proteinExistence type="predicted"/>
<evidence type="ECO:0008006" key="6">
    <source>
        <dbReference type="Google" id="ProtNLM"/>
    </source>
</evidence>
<name>A0A8J6YZT5_9RHOB</name>
<evidence type="ECO:0000256" key="3">
    <source>
        <dbReference type="SAM" id="Phobius"/>
    </source>
</evidence>
<dbReference type="PANTHER" id="PTHR32309:SF13">
    <property type="entry name" value="FERRIC ENTEROBACTIN TRANSPORT PROTEIN FEPE"/>
    <property type="match status" value="1"/>
</dbReference>
<gene>
    <name evidence="4" type="ORF">ICN82_12410</name>
</gene>
<evidence type="ECO:0000256" key="1">
    <source>
        <dbReference type="SAM" id="Coils"/>
    </source>
</evidence>
<feature type="compositionally biased region" description="Basic and acidic residues" evidence="2">
    <location>
        <begin position="39"/>
        <end position="55"/>
    </location>
</feature>
<dbReference type="GO" id="GO:0005886">
    <property type="term" value="C:plasma membrane"/>
    <property type="evidence" value="ECO:0007669"/>
    <property type="project" value="TreeGrafter"/>
</dbReference>
<accession>A0A8J6YZT5</accession>
<keyword evidence="1" id="KW-0175">Coiled coil</keyword>
<dbReference type="AlphaFoldDB" id="A0A8J6YZT5"/>
<keyword evidence="3" id="KW-0812">Transmembrane</keyword>
<keyword evidence="3" id="KW-0472">Membrane</keyword>
<dbReference type="EMBL" id="JACVXA010000036">
    <property type="protein sequence ID" value="MBE3639006.1"/>
    <property type="molecule type" value="Genomic_DNA"/>
</dbReference>
<feature type="transmembrane region" description="Helical" evidence="3">
    <location>
        <begin position="485"/>
        <end position="507"/>
    </location>
</feature>